<organism evidence="2 3">
    <name type="scientific">Leptolyngbya subtilissima DQ-A4</name>
    <dbReference type="NCBI Taxonomy" id="2933933"/>
    <lineage>
        <taxon>Bacteria</taxon>
        <taxon>Bacillati</taxon>
        <taxon>Cyanobacteriota</taxon>
        <taxon>Cyanophyceae</taxon>
        <taxon>Leptolyngbyales</taxon>
        <taxon>Leptolyngbyaceae</taxon>
        <taxon>Leptolyngbya group</taxon>
        <taxon>Leptolyngbya</taxon>
    </lineage>
</organism>
<gene>
    <name evidence="2" type="ORF">NC992_15720</name>
</gene>
<dbReference type="InterPro" id="IPR035994">
    <property type="entry name" value="Nucleoside_phosphorylase_sf"/>
</dbReference>
<dbReference type="Pfam" id="PF01048">
    <property type="entry name" value="PNP_UDP_1"/>
    <property type="match status" value="1"/>
</dbReference>
<sequence length="224" mass="23847">MAVQVILVPAGAEYQAVVRGLKAIPYAPPVVAVPAGPAAFRAFLETWKDRSRFEDQEILLIGLGGSLLPQHSVGDALLLEQVWDAAGGDNAKGYQCDRTLTDELAQRLGVPVGTGLTCNRVITTVAEKRRLGDRYQAAVVDMESAVLLATTPQAKVAILRVISDDCGHDLPDIAGAIGPDGSLRANTLARSFLKRPIAALKFISGSLQALKTLEQITFALFKSD</sequence>
<accession>A0ABV0K8T2</accession>
<reference evidence="2 3" key="1">
    <citation type="submission" date="2022-04" db="EMBL/GenBank/DDBJ databases">
        <title>Positive selection, recombination, and allopatry shape intraspecific diversity of widespread and dominant cyanobacteria.</title>
        <authorList>
            <person name="Wei J."/>
            <person name="Shu W."/>
            <person name="Hu C."/>
        </authorList>
    </citation>
    <scope>NUCLEOTIDE SEQUENCE [LARGE SCALE GENOMIC DNA]</scope>
    <source>
        <strain evidence="2 3">DQ-A4</strain>
    </source>
</reference>
<dbReference type="SUPFAM" id="SSF53167">
    <property type="entry name" value="Purine and uridine phosphorylases"/>
    <property type="match status" value="1"/>
</dbReference>
<dbReference type="Gene3D" id="3.40.50.1580">
    <property type="entry name" value="Nucleoside phosphorylase domain"/>
    <property type="match status" value="1"/>
</dbReference>
<feature type="domain" description="Nucleoside phosphorylase" evidence="1">
    <location>
        <begin position="52"/>
        <end position="170"/>
    </location>
</feature>
<evidence type="ECO:0000259" key="1">
    <source>
        <dbReference type="Pfam" id="PF01048"/>
    </source>
</evidence>
<evidence type="ECO:0000313" key="2">
    <source>
        <dbReference type="EMBL" id="MEP0948332.1"/>
    </source>
</evidence>
<dbReference type="EMBL" id="JAMPKX010000007">
    <property type="protein sequence ID" value="MEP0948332.1"/>
    <property type="molecule type" value="Genomic_DNA"/>
</dbReference>
<protein>
    <submittedName>
        <fullName evidence="2">Phosphorylase</fullName>
    </submittedName>
</protein>
<name>A0ABV0K8T2_9CYAN</name>
<proteinExistence type="predicted"/>
<dbReference type="RefSeq" id="WP_190703751.1">
    <property type="nucleotide sequence ID" value="NZ_JAMPKX010000007.1"/>
</dbReference>
<keyword evidence="3" id="KW-1185">Reference proteome</keyword>
<dbReference type="InterPro" id="IPR000845">
    <property type="entry name" value="Nucleoside_phosphorylase_d"/>
</dbReference>
<evidence type="ECO:0000313" key="3">
    <source>
        <dbReference type="Proteomes" id="UP001482513"/>
    </source>
</evidence>
<dbReference type="Proteomes" id="UP001482513">
    <property type="component" value="Unassembled WGS sequence"/>
</dbReference>
<comment type="caution">
    <text evidence="2">The sequence shown here is derived from an EMBL/GenBank/DDBJ whole genome shotgun (WGS) entry which is preliminary data.</text>
</comment>